<reference evidence="11" key="1">
    <citation type="submission" date="2020-10" db="EMBL/GenBank/DDBJ databases">
        <authorList>
            <person name="Gilroy R."/>
        </authorList>
    </citation>
    <scope>NUCLEOTIDE SEQUENCE</scope>
    <source>
        <strain evidence="11">14508</strain>
    </source>
</reference>
<dbReference type="NCBIfam" id="TIGR01510">
    <property type="entry name" value="coaD_prev_kdtB"/>
    <property type="match status" value="1"/>
</dbReference>
<comment type="cofactor">
    <cofactor evidence="9">
        <name>Mg(2+)</name>
        <dbReference type="ChEBI" id="CHEBI:18420"/>
    </cofactor>
</comment>
<evidence type="ECO:0000256" key="6">
    <source>
        <dbReference type="ARBA" id="ARBA00022842"/>
    </source>
</evidence>
<feature type="binding site" evidence="9">
    <location>
        <position position="101"/>
    </location>
    <ligand>
        <name>ATP</name>
        <dbReference type="ChEBI" id="CHEBI:30616"/>
    </ligand>
</feature>
<feature type="binding site" evidence="9">
    <location>
        <position position="18"/>
    </location>
    <ligand>
        <name>ATP</name>
        <dbReference type="ChEBI" id="CHEBI:30616"/>
    </ligand>
</feature>
<evidence type="ECO:0000256" key="3">
    <source>
        <dbReference type="ARBA" id="ARBA00022695"/>
    </source>
</evidence>
<keyword evidence="4 9" id="KW-0547">Nucleotide-binding</keyword>
<dbReference type="EC" id="2.7.7.3" evidence="9"/>
<dbReference type="GO" id="GO:0015937">
    <property type="term" value="P:coenzyme A biosynthetic process"/>
    <property type="evidence" value="ECO:0007669"/>
    <property type="project" value="UniProtKB-UniRule"/>
</dbReference>
<keyword evidence="2 9" id="KW-0808">Transferase</keyword>
<evidence type="ECO:0000256" key="1">
    <source>
        <dbReference type="ARBA" id="ARBA00022490"/>
    </source>
</evidence>
<reference evidence="11" key="2">
    <citation type="journal article" date="2021" name="PeerJ">
        <title>Extensive microbial diversity within the chicken gut microbiome revealed by metagenomics and culture.</title>
        <authorList>
            <person name="Gilroy R."/>
            <person name="Ravi A."/>
            <person name="Getino M."/>
            <person name="Pursley I."/>
            <person name="Horton D.L."/>
            <person name="Alikhan N.F."/>
            <person name="Baker D."/>
            <person name="Gharbi K."/>
            <person name="Hall N."/>
            <person name="Watson M."/>
            <person name="Adriaenssens E.M."/>
            <person name="Foster-Nyarko E."/>
            <person name="Jarju S."/>
            <person name="Secka A."/>
            <person name="Antonio M."/>
            <person name="Oren A."/>
            <person name="Chaudhuri R.R."/>
            <person name="La Ragione R."/>
            <person name="Hildebrand F."/>
            <person name="Pallen M.J."/>
        </authorList>
    </citation>
    <scope>NUCLEOTIDE SEQUENCE</scope>
    <source>
        <strain evidence="11">14508</strain>
    </source>
</reference>
<keyword evidence="5 9" id="KW-0067">ATP-binding</keyword>
<evidence type="ECO:0000256" key="7">
    <source>
        <dbReference type="ARBA" id="ARBA00022993"/>
    </source>
</evidence>
<comment type="caution">
    <text evidence="11">The sequence shown here is derived from an EMBL/GenBank/DDBJ whole genome shotgun (WGS) entry which is preliminary data.</text>
</comment>
<accession>A0A9D1KAJ3</accession>
<feature type="domain" description="Cytidyltransferase-like" evidence="10">
    <location>
        <begin position="6"/>
        <end position="137"/>
    </location>
</feature>
<dbReference type="CDD" id="cd02163">
    <property type="entry name" value="PPAT"/>
    <property type="match status" value="1"/>
</dbReference>
<keyword evidence="1 9" id="KW-0963">Cytoplasm</keyword>
<feature type="binding site" evidence="9">
    <location>
        <position position="90"/>
    </location>
    <ligand>
        <name>substrate</name>
    </ligand>
</feature>
<name>A0A9D1KAJ3_9FIRM</name>
<feature type="binding site" evidence="9">
    <location>
        <begin position="10"/>
        <end position="11"/>
    </location>
    <ligand>
        <name>ATP</name>
        <dbReference type="ChEBI" id="CHEBI:30616"/>
    </ligand>
</feature>
<keyword evidence="3 9" id="KW-0548">Nucleotidyltransferase</keyword>
<dbReference type="GO" id="GO:0004595">
    <property type="term" value="F:pantetheine-phosphate adenylyltransferase activity"/>
    <property type="evidence" value="ECO:0007669"/>
    <property type="project" value="UniProtKB-UniRule"/>
</dbReference>
<gene>
    <name evidence="9 11" type="primary">coaD</name>
    <name evidence="11" type="ORF">IAD04_02700</name>
</gene>
<evidence type="ECO:0000256" key="9">
    <source>
        <dbReference type="HAMAP-Rule" id="MF_00151"/>
    </source>
</evidence>
<sequence>MKNIAIYPGSFDPVTNGHIDIIKRAVKLFDHVYIVVSKNYEKKPLFSIEERVDLLKRCLAELNIKNISVDSFSGFIYEYAQSKNASTIVRGLRTMNDFEKEHQLFTYNYRLSNKKVDTIFLCAELENLFTSSSTVKEVVFFKGDPSPYVPKIVYQAILKKMKTI</sequence>
<dbReference type="PANTHER" id="PTHR21342">
    <property type="entry name" value="PHOSPHOPANTETHEINE ADENYLYLTRANSFERASE"/>
    <property type="match status" value="1"/>
</dbReference>
<dbReference type="PRINTS" id="PR01020">
    <property type="entry name" value="LPSBIOSNTHSS"/>
</dbReference>
<dbReference type="InterPro" id="IPR014729">
    <property type="entry name" value="Rossmann-like_a/b/a_fold"/>
</dbReference>
<comment type="subcellular location">
    <subcellularLocation>
        <location evidence="9">Cytoplasm</location>
    </subcellularLocation>
</comment>
<evidence type="ECO:0000256" key="4">
    <source>
        <dbReference type="ARBA" id="ARBA00022741"/>
    </source>
</evidence>
<evidence type="ECO:0000256" key="2">
    <source>
        <dbReference type="ARBA" id="ARBA00022679"/>
    </source>
</evidence>
<proteinExistence type="inferred from homology"/>
<dbReference type="NCBIfam" id="TIGR00125">
    <property type="entry name" value="cyt_tran_rel"/>
    <property type="match status" value="1"/>
</dbReference>
<keyword evidence="7 9" id="KW-0173">Coenzyme A biosynthesis</keyword>
<dbReference type="HAMAP" id="MF_00151">
    <property type="entry name" value="PPAT_bact"/>
    <property type="match status" value="1"/>
</dbReference>
<feature type="binding site" evidence="9">
    <location>
        <position position="76"/>
    </location>
    <ligand>
        <name>substrate</name>
    </ligand>
</feature>
<comment type="catalytic activity">
    <reaction evidence="8 9">
        <text>(R)-4'-phosphopantetheine + ATP + H(+) = 3'-dephospho-CoA + diphosphate</text>
        <dbReference type="Rhea" id="RHEA:19801"/>
        <dbReference type="ChEBI" id="CHEBI:15378"/>
        <dbReference type="ChEBI" id="CHEBI:30616"/>
        <dbReference type="ChEBI" id="CHEBI:33019"/>
        <dbReference type="ChEBI" id="CHEBI:57328"/>
        <dbReference type="ChEBI" id="CHEBI:61723"/>
        <dbReference type="EC" id="2.7.7.3"/>
    </reaction>
</comment>
<feature type="binding site" evidence="9">
    <location>
        <begin position="91"/>
        <end position="93"/>
    </location>
    <ligand>
        <name>ATP</name>
        <dbReference type="ChEBI" id="CHEBI:30616"/>
    </ligand>
</feature>
<keyword evidence="6 9" id="KW-0460">Magnesium</keyword>
<dbReference type="EMBL" id="DVKI01000084">
    <property type="protein sequence ID" value="HIT17275.1"/>
    <property type="molecule type" value="Genomic_DNA"/>
</dbReference>
<feature type="binding site" evidence="9">
    <location>
        <position position="10"/>
    </location>
    <ligand>
        <name>substrate</name>
    </ligand>
</feature>
<comment type="similarity">
    <text evidence="9">Belongs to the bacterial CoaD family.</text>
</comment>
<evidence type="ECO:0000259" key="10">
    <source>
        <dbReference type="Pfam" id="PF01467"/>
    </source>
</evidence>
<comment type="pathway">
    <text evidence="9">Cofactor biosynthesis; coenzyme A biosynthesis; CoA from (R)-pantothenate: step 4/5.</text>
</comment>
<evidence type="ECO:0000313" key="12">
    <source>
        <dbReference type="Proteomes" id="UP000886893"/>
    </source>
</evidence>
<evidence type="ECO:0000313" key="11">
    <source>
        <dbReference type="EMBL" id="HIT17275.1"/>
    </source>
</evidence>
<dbReference type="AlphaFoldDB" id="A0A9D1KAJ3"/>
<feature type="binding site" evidence="9">
    <location>
        <begin position="127"/>
        <end position="133"/>
    </location>
    <ligand>
        <name>ATP</name>
        <dbReference type="ChEBI" id="CHEBI:30616"/>
    </ligand>
</feature>
<dbReference type="Pfam" id="PF01467">
    <property type="entry name" value="CTP_transf_like"/>
    <property type="match status" value="1"/>
</dbReference>
<dbReference type="Gene3D" id="3.40.50.620">
    <property type="entry name" value="HUPs"/>
    <property type="match status" value="1"/>
</dbReference>
<dbReference type="SUPFAM" id="SSF52374">
    <property type="entry name" value="Nucleotidylyl transferase"/>
    <property type="match status" value="1"/>
</dbReference>
<protein>
    <recommendedName>
        <fullName evidence="9">Phosphopantetheine adenylyltransferase</fullName>
        <ecNumber evidence="9">2.7.7.3</ecNumber>
    </recommendedName>
    <alternativeName>
        <fullName evidence="9">Dephospho-CoA pyrophosphorylase</fullName>
    </alternativeName>
    <alternativeName>
        <fullName evidence="9">Pantetheine-phosphate adenylyltransferase</fullName>
        <shortName evidence="9">PPAT</shortName>
    </alternativeName>
</protein>
<evidence type="ECO:0000256" key="5">
    <source>
        <dbReference type="ARBA" id="ARBA00022840"/>
    </source>
</evidence>
<dbReference type="GO" id="GO:0005737">
    <property type="term" value="C:cytoplasm"/>
    <property type="evidence" value="ECO:0007669"/>
    <property type="project" value="UniProtKB-SubCell"/>
</dbReference>
<feature type="site" description="Transition state stabilizer" evidence="9">
    <location>
        <position position="18"/>
    </location>
</feature>
<dbReference type="Proteomes" id="UP000886893">
    <property type="component" value="Unassembled WGS sequence"/>
</dbReference>
<dbReference type="PANTHER" id="PTHR21342:SF1">
    <property type="entry name" value="PHOSPHOPANTETHEINE ADENYLYLTRANSFERASE"/>
    <property type="match status" value="1"/>
</dbReference>
<dbReference type="InterPro" id="IPR001980">
    <property type="entry name" value="PPAT"/>
</dbReference>
<organism evidence="11 12">
    <name type="scientific">Candidatus Caccosoma faecigallinarum</name>
    <dbReference type="NCBI Taxonomy" id="2840720"/>
    <lineage>
        <taxon>Bacteria</taxon>
        <taxon>Bacillati</taxon>
        <taxon>Bacillota</taxon>
        <taxon>Bacillota incertae sedis</taxon>
        <taxon>Candidatus Caccosoma</taxon>
    </lineage>
</organism>
<evidence type="ECO:0000256" key="8">
    <source>
        <dbReference type="ARBA" id="ARBA00029346"/>
    </source>
</evidence>
<comment type="function">
    <text evidence="9">Reversibly transfers an adenylyl group from ATP to 4'-phosphopantetheine, yielding dephospho-CoA (dPCoA) and pyrophosphate.</text>
</comment>
<comment type="subunit">
    <text evidence="9">Homohexamer.</text>
</comment>
<dbReference type="InterPro" id="IPR004821">
    <property type="entry name" value="Cyt_trans-like"/>
</dbReference>
<dbReference type="GO" id="GO:0005524">
    <property type="term" value="F:ATP binding"/>
    <property type="evidence" value="ECO:0007669"/>
    <property type="project" value="UniProtKB-KW"/>
</dbReference>
<feature type="binding site" evidence="9">
    <location>
        <position position="42"/>
    </location>
    <ligand>
        <name>substrate</name>
    </ligand>
</feature>